<dbReference type="PANTHER" id="PTHR25462">
    <property type="entry name" value="BONUS, ISOFORM C-RELATED"/>
    <property type="match status" value="1"/>
</dbReference>
<evidence type="ECO:0000256" key="2">
    <source>
        <dbReference type="SAM" id="Coils"/>
    </source>
</evidence>
<evidence type="ECO:0000313" key="5">
    <source>
        <dbReference type="Proteomes" id="UP000507470"/>
    </source>
</evidence>
<keyword evidence="1" id="KW-0863">Zinc-finger</keyword>
<gene>
    <name evidence="4" type="ORF">MCOR_3524</name>
</gene>
<dbReference type="InterPro" id="IPR011042">
    <property type="entry name" value="6-blade_b-propeller_TolB-like"/>
</dbReference>
<dbReference type="SUPFAM" id="SSF101898">
    <property type="entry name" value="NHL repeat"/>
    <property type="match status" value="1"/>
</dbReference>
<keyword evidence="1" id="KW-0479">Metal-binding</keyword>
<dbReference type="Pfam" id="PF22586">
    <property type="entry name" value="ANCHR-like_BBOX"/>
    <property type="match status" value="1"/>
</dbReference>
<dbReference type="Gene3D" id="3.30.160.60">
    <property type="entry name" value="Classic Zinc Finger"/>
    <property type="match status" value="1"/>
</dbReference>
<dbReference type="PROSITE" id="PS50119">
    <property type="entry name" value="ZF_BBOX"/>
    <property type="match status" value="1"/>
</dbReference>
<reference evidence="4 5" key="1">
    <citation type="submission" date="2020-06" db="EMBL/GenBank/DDBJ databases">
        <authorList>
            <person name="Li R."/>
            <person name="Bekaert M."/>
        </authorList>
    </citation>
    <scope>NUCLEOTIDE SEQUENCE [LARGE SCALE GENOMIC DNA]</scope>
    <source>
        <strain evidence="5">wild</strain>
    </source>
</reference>
<proteinExistence type="predicted"/>
<dbReference type="OrthoDB" id="10066958at2759"/>
<dbReference type="InterPro" id="IPR047153">
    <property type="entry name" value="TRIM45/56/19-like"/>
</dbReference>
<dbReference type="GO" id="GO:0008270">
    <property type="term" value="F:zinc ion binding"/>
    <property type="evidence" value="ECO:0007669"/>
    <property type="project" value="UniProtKB-KW"/>
</dbReference>
<feature type="coiled-coil region" evidence="2">
    <location>
        <begin position="131"/>
        <end position="165"/>
    </location>
</feature>
<name>A0A6J8A2Q7_MYTCO</name>
<accession>A0A6J8A2Q7</accession>
<dbReference type="Gene3D" id="2.120.10.30">
    <property type="entry name" value="TolB, C-terminal domain"/>
    <property type="match status" value="1"/>
</dbReference>
<organism evidence="4 5">
    <name type="scientific">Mytilus coruscus</name>
    <name type="common">Sea mussel</name>
    <dbReference type="NCBI Taxonomy" id="42192"/>
    <lineage>
        <taxon>Eukaryota</taxon>
        <taxon>Metazoa</taxon>
        <taxon>Spiralia</taxon>
        <taxon>Lophotrochozoa</taxon>
        <taxon>Mollusca</taxon>
        <taxon>Bivalvia</taxon>
        <taxon>Autobranchia</taxon>
        <taxon>Pteriomorphia</taxon>
        <taxon>Mytilida</taxon>
        <taxon>Mytiloidea</taxon>
        <taxon>Mytilidae</taxon>
        <taxon>Mytilinae</taxon>
        <taxon>Mytilus</taxon>
    </lineage>
</organism>
<dbReference type="AlphaFoldDB" id="A0A6J8A2Q7"/>
<evidence type="ECO:0000256" key="1">
    <source>
        <dbReference type="PROSITE-ProRule" id="PRU00024"/>
    </source>
</evidence>
<protein>
    <recommendedName>
        <fullName evidence="3">B box-type domain-containing protein</fullName>
    </recommendedName>
</protein>
<dbReference type="Proteomes" id="UP000507470">
    <property type="component" value="Unassembled WGS sequence"/>
</dbReference>
<feature type="domain" description="B box-type" evidence="3">
    <location>
        <begin position="7"/>
        <end position="54"/>
    </location>
</feature>
<evidence type="ECO:0000259" key="3">
    <source>
        <dbReference type="PROSITE" id="PS50119"/>
    </source>
</evidence>
<keyword evidence="5" id="KW-1185">Reference proteome</keyword>
<keyword evidence="1" id="KW-0862">Zinc</keyword>
<evidence type="ECO:0000313" key="4">
    <source>
        <dbReference type="EMBL" id="CAC5361352.1"/>
    </source>
</evidence>
<sequence>METSASTPCDVCAGQSISKQAVKWCPECEEAYCSECIKHHGIAKATKDHQVIDVENYLKLPSFVIETKHHCKKHGSRFQNYCRSHESPCCTRCIDTDHKKCSDLPPLDDVIQDAKSSVAFADIEERLKSLKKFFSEVITEREENLNELKDQRETIEKQVRKIRIDINQHLDRLEEQIMIKLSSQEPPSKDIEKLLKQLKVQSSRIESLLENLKPIKQYASNLQTFLSTKEIDRELYETEKEVEVLCKDDNLNRYGFSFIKNDKMGNFMENLQSFGEVSSTYEKTKILHKKSKADQAQIVAVPSPSKHVENMNLVLEKKIVVPRPGKNSFGSVTGCVVLQNKHFLFSYFDSLNSNNCCLSLLDVHGNEVFVFKRDKIGGIYPYGIAVINDTTVAIAPVNRSKSIVIFNIETRKVFQMIETKHPCSGGISCFENTLIYSCGEEGLEMRSLDTGKVHTLKFASHDPWEHTLFKNKIYITDNNSDTVICYDMDGKVHWRWKNFDEIKYIGGVAVDNNSNVYIAGVKSGRIVIISPDGKTFKSFIPEGIKWPRAIYYDKMTNKLLICENNGDAGIYSVS</sequence>
<dbReference type="InterPro" id="IPR000315">
    <property type="entry name" value="Znf_B-box"/>
</dbReference>
<dbReference type="EMBL" id="CACVKT020000588">
    <property type="protein sequence ID" value="CAC5361352.1"/>
    <property type="molecule type" value="Genomic_DNA"/>
</dbReference>
<dbReference type="PANTHER" id="PTHR25462:SF296">
    <property type="entry name" value="MEIOTIC P26, ISOFORM F"/>
    <property type="match status" value="1"/>
</dbReference>
<keyword evidence="2" id="KW-0175">Coiled coil</keyword>
<dbReference type="CDD" id="cd19776">
    <property type="entry name" value="Bbox2_TRIM25_C-IV"/>
    <property type="match status" value="1"/>
</dbReference>